<dbReference type="AlphaFoldDB" id="A0A916ZKT0"/>
<dbReference type="InterPro" id="IPR038417">
    <property type="entry name" value="Alpga-gal_N_sf"/>
</dbReference>
<comment type="caution">
    <text evidence="2">The sequence shown here is derived from an EMBL/GenBank/DDBJ whole genome shotgun (WGS) entry which is preliminary data.</text>
</comment>
<accession>A0A916ZKT0</accession>
<name>A0A916ZKT0_9BACL</name>
<dbReference type="PRINTS" id="PR00743">
    <property type="entry name" value="GLHYDRLASE36"/>
</dbReference>
<sequence length="737" mass="83210">MQMEVMTQSDQSFIQCLHENMVLRFEQTENGYCQSLLNTDDGRMAPGPIALPGFQLAIAGRPYGALSSMVSGMTSLPSEMKLESMKQADEQRLIFLYLHDKLQLSVEVEMHFIPDAAIIRQSTTVRNDSNRPIVLTHLSSTSIQGIATDGCRPWYDKNKIRVHYCRQSWNGEGQWRSGDLEELGLYPSSVHGIGAAIHFASYGSQSTSRFLPMIVLEDMETGKSWYMQIETSANWHIEVGYRGTSAFNKGALFLHADGASERYGGWTHELLPGESFTAVPVAVGCCTGHFADAVKQLTKYRRSFLKPSHAEEFESPLIYNDYMNCLWADPTTDKLIPQIDAAAAAGAECYCIDAGWFAKANQAWGTGLGDWKPSEDRFGEEGLQGIFDYIRKKGLRIGIWLEMEVCGEDAELGQKPDSWFLMRNGARVGGGPRWFLNFTNPEVREYLHRVIDRLVGMGADLIRNDCNDCIGNGDDQIAHSPAGGLLENMRVFYAFIEEVRTRHPHILLENCGSGGMRSDYGILSRFHLHSTSDQEAYYNNPSIISGLLAAILPEQAGFWTYPYPLLFHEKEQPQLLTTHDYQSSMSNGEQTIFNMINGMCGSMYLSGHIEMADELNWQLIREGVALYKRERKHIRQAYPIWPIGFTRLNDKNGWACVGLASEDQSRILLAVWRLGSAEPYIELQLPNGEGNRKSSIKQLYPSGEQYQARTYYNTYSCKLTVHLPQSFQARYFEVIRE</sequence>
<evidence type="ECO:0008006" key="4">
    <source>
        <dbReference type="Google" id="ProtNLM"/>
    </source>
</evidence>
<keyword evidence="3" id="KW-1185">Reference proteome</keyword>
<proteinExistence type="predicted"/>
<reference evidence="2" key="1">
    <citation type="journal article" date="2014" name="Int. J. Syst. Evol. Microbiol.">
        <title>Complete genome sequence of Corynebacterium casei LMG S-19264T (=DSM 44701T), isolated from a smear-ripened cheese.</title>
        <authorList>
            <consortium name="US DOE Joint Genome Institute (JGI-PGF)"/>
            <person name="Walter F."/>
            <person name="Albersmeier A."/>
            <person name="Kalinowski J."/>
            <person name="Ruckert C."/>
        </authorList>
    </citation>
    <scope>NUCLEOTIDE SEQUENCE</scope>
    <source>
        <strain evidence="2">CGMCC 1.15178</strain>
    </source>
</reference>
<dbReference type="Proteomes" id="UP000612456">
    <property type="component" value="Unassembled WGS sequence"/>
</dbReference>
<feature type="active site" description="Nucleophile" evidence="1">
    <location>
        <position position="465"/>
    </location>
</feature>
<dbReference type="InterPro" id="IPR017853">
    <property type="entry name" value="GH"/>
</dbReference>
<evidence type="ECO:0000256" key="1">
    <source>
        <dbReference type="PIRSR" id="PIRSR005536-1"/>
    </source>
</evidence>
<evidence type="ECO:0000313" key="2">
    <source>
        <dbReference type="EMBL" id="GGE01426.1"/>
    </source>
</evidence>
<feature type="active site" description="Proton donor" evidence="1">
    <location>
        <position position="533"/>
    </location>
</feature>
<protein>
    <recommendedName>
        <fullName evidence="4">Alpha-galactosidase</fullName>
    </recommendedName>
</protein>
<dbReference type="Pfam" id="PF02065">
    <property type="entry name" value="Melibiase"/>
    <property type="match status" value="1"/>
</dbReference>
<dbReference type="CDD" id="cd14791">
    <property type="entry name" value="GH36"/>
    <property type="match status" value="1"/>
</dbReference>
<dbReference type="InterPro" id="IPR013785">
    <property type="entry name" value="Aldolase_TIM"/>
</dbReference>
<dbReference type="InterPro" id="IPR002252">
    <property type="entry name" value="Glyco_hydro_36"/>
</dbReference>
<evidence type="ECO:0000313" key="3">
    <source>
        <dbReference type="Proteomes" id="UP000612456"/>
    </source>
</evidence>
<dbReference type="GO" id="GO:0004557">
    <property type="term" value="F:alpha-galactosidase activity"/>
    <property type="evidence" value="ECO:0007669"/>
    <property type="project" value="UniProtKB-UniRule"/>
</dbReference>
<dbReference type="Gene3D" id="2.70.98.60">
    <property type="entry name" value="alpha-galactosidase from lactobacil brevis"/>
    <property type="match status" value="1"/>
</dbReference>
<gene>
    <name evidence="2" type="ORF">GCM10010911_70370</name>
</gene>
<dbReference type="EMBL" id="BMHP01000016">
    <property type="protein sequence ID" value="GGE01426.1"/>
    <property type="molecule type" value="Genomic_DNA"/>
</dbReference>
<reference evidence="2" key="2">
    <citation type="submission" date="2020-09" db="EMBL/GenBank/DDBJ databases">
        <authorList>
            <person name="Sun Q."/>
            <person name="Zhou Y."/>
        </authorList>
    </citation>
    <scope>NUCLEOTIDE SEQUENCE</scope>
    <source>
        <strain evidence="2">CGMCC 1.15178</strain>
    </source>
</reference>
<dbReference type="Gene3D" id="3.20.20.70">
    <property type="entry name" value="Aldolase class I"/>
    <property type="match status" value="1"/>
</dbReference>
<organism evidence="2 3">
    <name type="scientific">Paenibacillus nasutitermitis</name>
    <dbReference type="NCBI Taxonomy" id="1652958"/>
    <lineage>
        <taxon>Bacteria</taxon>
        <taxon>Bacillati</taxon>
        <taxon>Bacillota</taxon>
        <taxon>Bacilli</taxon>
        <taxon>Bacillales</taxon>
        <taxon>Paenibacillaceae</taxon>
        <taxon>Paenibacillus</taxon>
    </lineage>
</organism>
<dbReference type="SUPFAM" id="SSF51445">
    <property type="entry name" value="(Trans)glycosidases"/>
    <property type="match status" value="1"/>
</dbReference>
<dbReference type="GO" id="GO:0016052">
    <property type="term" value="P:carbohydrate catabolic process"/>
    <property type="evidence" value="ECO:0007669"/>
    <property type="project" value="InterPro"/>
</dbReference>